<dbReference type="AlphaFoldDB" id="A0A9N9HAE7"/>
<organism evidence="1 2">
    <name type="scientific">Funneliformis mosseae</name>
    <name type="common">Endomycorrhizal fungus</name>
    <name type="synonym">Glomus mosseae</name>
    <dbReference type="NCBI Taxonomy" id="27381"/>
    <lineage>
        <taxon>Eukaryota</taxon>
        <taxon>Fungi</taxon>
        <taxon>Fungi incertae sedis</taxon>
        <taxon>Mucoromycota</taxon>
        <taxon>Glomeromycotina</taxon>
        <taxon>Glomeromycetes</taxon>
        <taxon>Glomerales</taxon>
        <taxon>Glomeraceae</taxon>
        <taxon>Funneliformis</taxon>
    </lineage>
</organism>
<protein>
    <submittedName>
        <fullName evidence="1">9193_t:CDS:1</fullName>
    </submittedName>
</protein>
<gene>
    <name evidence="1" type="ORF">FMOSSE_LOCUS11925</name>
</gene>
<evidence type="ECO:0000313" key="1">
    <source>
        <dbReference type="EMBL" id="CAG8660729.1"/>
    </source>
</evidence>
<proteinExistence type="predicted"/>
<accession>A0A9N9HAE7</accession>
<dbReference type="EMBL" id="CAJVPP010005155">
    <property type="protein sequence ID" value="CAG8660729.1"/>
    <property type="molecule type" value="Genomic_DNA"/>
</dbReference>
<evidence type="ECO:0000313" key="2">
    <source>
        <dbReference type="Proteomes" id="UP000789375"/>
    </source>
</evidence>
<feature type="non-terminal residue" evidence="1">
    <location>
        <position position="1"/>
    </location>
</feature>
<reference evidence="1" key="1">
    <citation type="submission" date="2021-06" db="EMBL/GenBank/DDBJ databases">
        <authorList>
            <person name="Kallberg Y."/>
            <person name="Tangrot J."/>
            <person name="Rosling A."/>
        </authorList>
    </citation>
    <scope>NUCLEOTIDE SEQUENCE</scope>
    <source>
        <strain evidence="1">87-6 pot B 2015</strain>
    </source>
</reference>
<dbReference type="Proteomes" id="UP000789375">
    <property type="component" value="Unassembled WGS sequence"/>
</dbReference>
<comment type="caution">
    <text evidence="1">The sequence shown here is derived from an EMBL/GenBank/DDBJ whole genome shotgun (WGS) entry which is preliminary data.</text>
</comment>
<name>A0A9N9HAE7_FUNMO</name>
<sequence>GAVINQVTQESLFCVMIESSVKKKKEKGCVTLYDQIIGGFQKKLNSRRKDFLQQWRKRQSSIGLLKLESAKQDSEV</sequence>
<keyword evidence="2" id="KW-1185">Reference proteome</keyword>